<sequence length="41" mass="4978">KTAVIFMYSFAYDQIHFIQKFYEKPIRGRFQDENSYLPDGI</sequence>
<gene>
    <name evidence="1" type="ORF">NPIL_635621</name>
</gene>
<feature type="non-terminal residue" evidence="1">
    <location>
        <position position="1"/>
    </location>
</feature>
<evidence type="ECO:0000313" key="1">
    <source>
        <dbReference type="EMBL" id="GFU44052.1"/>
    </source>
</evidence>
<accession>A0A8X6QU29</accession>
<proteinExistence type="predicted"/>
<dbReference type="AlphaFoldDB" id="A0A8X6QU29"/>
<name>A0A8X6QU29_NEPPI</name>
<evidence type="ECO:0000313" key="2">
    <source>
        <dbReference type="Proteomes" id="UP000887013"/>
    </source>
</evidence>
<organism evidence="1 2">
    <name type="scientific">Nephila pilipes</name>
    <name type="common">Giant wood spider</name>
    <name type="synonym">Nephila maculata</name>
    <dbReference type="NCBI Taxonomy" id="299642"/>
    <lineage>
        <taxon>Eukaryota</taxon>
        <taxon>Metazoa</taxon>
        <taxon>Ecdysozoa</taxon>
        <taxon>Arthropoda</taxon>
        <taxon>Chelicerata</taxon>
        <taxon>Arachnida</taxon>
        <taxon>Araneae</taxon>
        <taxon>Araneomorphae</taxon>
        <taxon>Entelegynae</taxon>
        <taxon>Araneoidea</taxon>
        <taxon>Nephilidae</taxon>
        <taxon>Nephila</taxon>
    </lineage>
</organism>
<dbReference type="Proteomes" id="UP000887013">
    <property type="component" value="Unassembled WGS sequence"/>
</dbReference>
<dbReference type="EMBL" id="BMAW01036450">
    <property type="protein sequence ID" value="GFU44052.1"/>
    <property type="molecule type" value="Genomic_DNA"/>
</dbReference>
<keyword evidence="2" id="KW-1185">Reference proteome</keyword>
<reference evidence="1" key="1">
    <citation type="submission" date="2020-08" db="EMBL/GenBank/DDBJ databases">
        <title>Multicomponent nature underlies the extraordinary mechanical properties of spider dragline silk.</title>
        <authorList>
            <person name="Kono N."/>
            <person name="Nakamura H."/>
            <person name="Mori M."/>
            <person name="Yoshida Y."/>
            <person name="Ohtoshi R."/>
            <person name="Malay A.D."/>
            <person name="Moran D.A.P."/>
            <person name="Tomita M."/>
            <person name="Numata K."/>
            <person name="Arakawa K."/>
        </authorList>
    </citation>
    <scope>NUCLEOTIDE SEQUENCE</scope>
</reference>
<protein>
    <submittedName>
        <fullName evidence="1">Uncharacterized protein</fullName>
    </submittedName>
</protein>
<comment type="caution">
    <text evidence="1">The sequence shown here is derived from an EMBL/GenBank/DDBJ whole genome shotgun (WGS) entry which is preliminary data.</text>
</comment>